<dbReference type="EMBL" id="KN832974">
    <property type="protein sequence ID" value="KIM89554.1"/>
    <property type="molecule type" value="Genomic_DNA"/>
</dbReference>
<gene>
    <name evidence="1" type="ORF">PILCRDRAFT_17163</name>
    <name evidence="2" type="ORF">PILCRDRAFT_1903</name>
</gene>
<evidence type="ECO:0000313" key="1">
    <source>
        <dbReference type="EMBL" id="KIM71333.1"/>
    </source>
</evidence>
<dbReference type="EMBL" id="KN833354">
    <property type="protein sequence ID" value="KIM71333.1"/>
    <property type="molecule type" value="Genomic_DNA"/>
</dbReference>
<reference evidence="2" key="3">
    <citation type="submission" date="2015-02" db="EMBL/GenBank/DDBJ databases">
        <title>Evolutionary Origins and Diversification of the Mycorrhizal Mutualists.</title>
        <authorList>
            <consortium name="DOE Joint Genome Institute"/>
            <consortium name="Mycorrhizal Genomics Consortium"/>
            <person name="Kohler A."/>
            <person name="Kuo A."/>
            <person name="Nagy L.G."/>
            <person name="Floudas D."/>
            <person name="Copeland A."/>
            <person name="Barry K.W."/>
            <person name="Cichocki N."/>
            <person name="Veneault-Fourrey C."/>
            <person name="LaButti K."/>
            <person name="Lindquist E.A."/>
            <person name="Lipzen A."/>
            <person name="Lundell T."/>
            <person name="Morin E."/>
            <person name="Murat C."/>
            <person name="Riley R."/>
            <person name="Ohm R."/>
            <person name="Sun H."/>
            <person name="Tunlid A."/>
            <person name="Henrissat B."/>
            <person name="Grigoriev I.V."/>
            <person name="Hibbett D.S."/>
            <person name="Martin F."/>
        </authorList>
    </citation>
    <scope>NUCLEOTIDE SEQUENCE</scope>
    <source>
        <strain evidence="2">F 1598</strain>
    </source>
</reference>
<protein>
    <submittedName>
        <fullName evidence="2">Uncharacterized protein</fullName>
    </submittedName>
</protein>
<accession>A0A0C3GCX8</accession>
<reference evidence="3" key="2">
    <citation type="submission" date="2015-01" db="EMBL/GenBank/DDBJ databases">
        <title>Evolutionary Origins and Diversification of the Mycorrhizal Mutualists.</title>
        <authorList>
            <consortium name="DOE Joint Genome Institute"/>
            <consortium name="Mycorrhizal Genomics Consortium"/>
            <person name="Kohler A."/>
            <person name="Kuo A."/>
            <person name="Nagy L.G."/>
            <person name="Floudas D."/>
            <person name="Copeland A."/>
            <person name="Barry K.W."/>
            <person name="Cichocki N."/>
            <person name="Veneault-Fourrey C."/>
            <person name="LaButti K."/>
            <person name="Lindquist E.A."/>
            <person name="Lipzen A."/>
            <person name="Lundell T."/>
            <person name="Morin E."/>
            <person name="Murat C."/>
            <person name="Riley R."/>
            <person name="Ohm R."/>
            <person name="Sun H."/>
            <person name="Tunlid A."/>
            <person name="Henrissat B."/>
            <person name="Grigoriev I.V."/>
            <person name="Hibbett D.S."/>
            <person name="Martin F."/>
        </authorList>
    </citation>
    <scope>NUCLEOTIDE SEQUENCE [LARGE SCALE GENOMIC DNA]</scope>
    <source>
        <strain evidence="3">F 1598</strain>
    </source>
</reference>
<keyword evidence="3" id="KW-1185">Reference proteome</keyword>
<proteinExistence type="predicted"/>
<name>A0A0C3GCX8_PILCF</name>
<dbReference type="AlphaFoldDB" id="A0A0C3GCX8"/>
<reference evidence="2 3" key="1">
    <citation type="submission" date="2014-04" db="EMBL/GenBank/DDBJ databases">
        <authorList>
            <consortium name="DOE Joint Genome Institute"/>
            <person name="Kuo A."/>
            <person name="Tarkka M."/>
            <person name="Buscot F."/>
            <person name="Kohler A."/>
            <person name="Nagy L.G."/>
            <person name="Floudas D."/>
            <person name="Copeland A."/>
            <person name="Barry K.W."/>
            <person name="Cichocki N."/>
            <person name="Veneault-Fourrey C."/>
            <person name="LaButti K."/>
            <person name="Lindquist E.A."/>
            <person name="Lipzen A."/>
            <person name="Lundell T."/>
            <person name="Morin E."/>
            <person name="Murat C."/>
            <person name="Sun H."/>
            <person name="Tunlid A."/>
            <person name="Henrissat B."/>
            <person name="Grigoriev I.V."/>
            <person name="Hibbett D.S."/>
            <person name="Martin F."/>
            <person name="Nordberg H.P."/>
            <person name="Cantor M.N."/>
            <person name="Hua S.X."/>
        </authorList>
    </citation>
    <scope>NUCLEOTIDE SEQUENCE [LARGE SCALE GENOMIC DNA]</scope>
    <source>
        <strain evidence="2 3">F 1598</strain>
    </source>
</reference>
<evidence type="ECO:0000313" key="2">
    <source>
        <dbReference type="EMBL" id="KIM89554.1"/>
    </source>
</evidence>
<dbReference type="Proteomes" id="UP000054166">
    <property type="component" value="Unassembled WGS sequence"/>
</dbReference>
<sequence length="52" mass="5962">MAVKPDEDGNCSMKYMEIEFQGFSGIGSYWRLPYVLDKVADTRPCVIPLNEF</sequence>
<organism evidence="2 3">
    <name type="scientific">Piloderma croceum (strain F 1598)</name>
    <dbReference type="NCBI Taxonomy" id="765440"/>
    <lineage>
        <taxon>Eukaryota</taxon>
        <taxon>Fungi</taxon>
        <taxon>Dikarya</taxon>
        <taxon>Basidiomycota</taxon>
        <taxon>Agaricomycotina</taxon>
        <taxon>Agaricomycetes</taxon>
        <taxon>Agaricomycetidae</taxon>
        <taxon>Atheliales</taxon>
        <taxon>Atheliaceae</taxon>
        <taxon>Piloderma</taxon>
    </lineage>
</organism>
<dbReference type="HOGENOM" id="CLU_3088012_0_0_1"/>
<evidence type="ECO:0000313" key="3">
    <source>
        <dbReference type="Proteomes" id="UP000054166"/>
    </source>
</evidence>